<evidence type="ECO:0000313" key="1">
    <source>
        <dbReference type="EMBL" id="GGM76548.1"/>
    </source>
</evidence>
<accession>A0AA37BRZ3</accession>
<dbReference type="EMBL" id="BMNY01000002">
    <property type="protein sequence ID" value="GGM76548.1"/>
    <property type="molecule type" value="Genomic_DNA"/>
</dbReference>
<comment type="caution">
    <text evidence="1">The sequence shown here is derived from an EMBL/GenBank/DDBJ whole genome shotgun (WGS) entry which is preliminary data.</text>
</comment>
<proteinExistence type="predicted"/>
<organism evidence="1 2">
    <name type="scientific">Thermogymnomonas acidicola</name>
    <dbReference type="NCBI Taxonomy" id="399579"/>
    <lineage>
        <taxon>Archaea</taxon>
        <taxon>Methanobacteriati</taxon>
        <taxon>Thermoplasmatota</taxon>
        <taxon>Thermoplasmata</taxon>
        <taxon>Thermoplasmatales</taxon>
        <taxon>Thermogymnomonas</taxon>
    </lineage>
</organism>
<name>A0AA37BRZ3_9ARCH</name>
<protein>
    <submittedName>
        <fullName evidence="1">Uncharacterized protein</fullName>
    </submittedName>
</protein>
<dbReference type="Proteomes" id="UP000632195">
    <property type="component" value="Unassembled WGS sequence"/>
</dbReference>
<keyword evidence="2" id="KW-1185">Reference proteome</keyword>
<dbReference type="AlphaFoldDB" id="A0AA37BRZ3"/>
<sequence length="60" mass="6949">MYRKLYGYNNSSHYGKYHSRIPGFLDRIGYIKYANGVILVPSEKSSLVIEYLKENGAKVF</sequence>
<reference evidence="1" key="1">
    <citation type="journal article" date="2014" name="Int. J. Syst. Evol. Microbiol.">
        <title>Complete genome sequence of Corynebacterium casei LMG S-19264T (=DSM 44701T), isolated from a smear-ripened cheese.</title>
        <authorList>
            <consortium name="US DOE Joint Genome Institute (JGI-PGF)"/>
            <person name="Walter F."/>
            <person name="Albersmeier A."/>
            <person name="Kalinowski J."/>
            <person name="Ruckert C."/>
        </authorList>
    </citation>
    <scope>NUCLEOTIDE SEQUENCE</scope>
    <source>
        <strain evidence="1">JCM 13583</strain>
    </source>
</reference>
<gene>
    <name evidence="1" type="ORF">GCM10007108_13250</name>
</gene>
<reference evidence="1" key="2">
    <citation type="submission" date="2022-09" db="EMBL/GenBank/DDBJ databases">
        <authorList>
            <person name="Sun Q."/>
            <person name="Ohkuma M."/>
        </authorList>
    </citation>
    <scope>NUCLEOTIDE SEQUENCE</scope>
    <source>
        <strain evidence="1">JCM 13583</strain>
    </source>
</reference>
<evidence type="ECO:0000313" key="2">
    <source>
        <dbReference type="Proteomes" id="UP000632195"/>
    </source>
</evidence>